<dbReference type="EMBL" id="VSRR010100253">
    <property type="protein sequence ID" value="MPC94909.1"/>
    <property type="molecule type" value="Genomic_DNA"/>
</dbReference>
<organism evidence="2 3">
    <name type="scientific">Portunus trituberculatus</name>
    <name type="common">Swimming crab</name>
    <name type="synonym">Neptunus trituberculatus</name>
    <dbReference type="NCBI Taxonomy" id="210409"/>
    <lineage>
        <taxon>Eukaryota</taxon>
        <taxon>Metazoa</taxon>
        <taxon>Ecdysozoa</taxon>
        <taxon>Arthropoda</taxon>
        <taxon>Crustacea</taxon>
        <taxon>Multicrustacea</taxon>
        <taxon>Malacostraca</taxon>
        <taxon>Eumalacostraca</taxon>
        <taxon>Eucarida</taxon>
        <taxon>Decapoda</taxon>
        <taxon>Pleocyemata</taxon>
        <taxon>Brachyura</taxon>
        <taxon>Eubrachyura</taxon>
        <taxon>Portunoidea</taxon>
        <taxon>Portunidae</taxon>
        <taxon>Portuninae</taxon>
        <taxon>Portunus</taxon>
    </lineage>
</organism>
<dbReference type="AlphaFoldDB" id="A0A5B7JJC2"/>
<proteinExistence type="predicted"/>
<protein>
    <submittedName>
        <fullName evidence="2">Uncharacterized protein</fullName>
    </submittedName>
</protein>
<keyword evidence="1" id="KW-0812">Transmembrane</keyword>
<evidence type="ECO:0000313" key="3">
    <source>
        <dbReference type="Proteomes" id="UP000324222"/>
    </source>
</evidence>
<sequence length="94" mass="10328">MSGRPLPPPLFFSFLHQSLPHSLSTPFSASPCPYFFLPSITLSPWLPINFPYSSSVLPLRSRHVPPAGQKLSFSLISFLLLSCVISLGAANLMR</sequence>
<keyword evidence="3" id="KW-1185">Reference proteome</keyword>
<feature type="transmembrane region" description="Helical" evidence="1">
    <location>
        <begin position="71"/>
        <end position="93"/>
    </location>
</feature>
<accession>A0A5B7JJC2</accession>
<comment type="caution">
    <text evidence="2">The sequence shown here is derived from an EMBL/GenBank/DDBJ whole genome shotgun (WGS) entry which is preliminary data.</text>
</comment>
<name>A0A5B7JJC2_PORTR</name>
<evidence type="ECO:0000256" key="1">
    <source>
        <dbReference type="SAM" id="Phobius"/>
    </source>
</evidence>
<gene>
    <name evidence="2" type="ORF">E2C01_090100</name>
</gene>
<evidence type="ECO:0000313" key="2">
    <source>
        <dbReference type="EMBL" id="MPC94909.1"/>
    </source>
</evidence>
<reference evidence="2 3" key="1">
    <citation type="submission" date="2019-05" db="EMBL/GenBank/DDBJ databases">
        <title>Another draft genome of Portunus trituberculatus and its Hox gene families provides insights of decapod evolution.</title>
        <authorList>
            <person name="Jeong J.-H."/>
            <person name="Song I."/>
            <person name="Kim S."/>
            <person name="Choi T."/>
            <person name="Kim D."/>
            <person name="Ryu S."/>
            <person name="Kim W."/>
        </authorList>
    </citation>
    <scope>NUCLEOTIDE SEQUENCE [LARGE SCALE GENOMIC DNA]</scope>
    <source>
        <tissue evidence="2">Muscle</tissue>
    </source>
</reference>
<keyword evidence="1" id="KW-0472">Membrane</keyword>
<dbReference type="Proteomes" id="UP000324222">
    <property type="component" value="Unassembled WGS sequence"/>
</dbReference>
<keyword evidence="1" id="KW-1133">Transmembrane helix</keyword>